<gene>
    <name evidence="2" type="ORF">GCK32_015241</name>
</gene>
<dbReference type="SUPFAM" id="SSF52540">
    <property type="entry name" value="P-loop containing nucleoside triphosphate hydrolases"/>
    <property type="match status" value="1"/>
</dbReference>
<dbReference type="Proteomes" id="UP001331761">
    <property type="component" value="Unassembled WGS sequence"/>
</dbReference>
<dbReference type="InterPro" id="IPR027417">
    <property type="entry name" value="P-loop_NTPase"/>
</dbReference>
<evidence type="ECO:0000313" key="3">
    <source>
        <dbReference type="Proteomes" id="UP001331761"/>
    </source>
</evidence>
<evidence type="ECO:0000256" key="1">
    <source>
        <dbReference type="SAM" id="MobiDB-lite"/>
    </source>
</evidence>
<dbReference type="Gene3D" id="3.40.50.300">
    <property type="entry name" value="P-loop containing nucleotide triphosphate hydrolases"/>
    <property type="match status" value="1"/>
</dbReference>
<dbReference type="SMART" id="SM00174">
    <property type="entry name" value="RHO"/>
    <property type="match status" value="1"/>
</dbReference>
<dbReference type="AlphaFoldDB" id="A0AAN8F8H8"/>
<protein>
    <submittedName>
        <fullName evidence="2">Uncharacterized protein</fullName>
    </submittedName>
</protein>
<dbReference type="EMBL" id="WIXE01017783">
    <property type="protein sequence ID" value="KAK5971439.1"/>
    <property type="molecule type" value="Genomic_DNA"/>
</dbReference>
<comment type="caution">
    <text evidence="2">The sequence shown here is derived from an EMBL/GenBank/DDBJ whole genome shotgun (WGS) entry which is preliminary data.</text>
</comment>
<organism evidence="2 3">
    <name type="scientific">Trichostrongylus colubriformis</name>
    <name type="common">Black scour worm</name>
    <dbReference type="NCBI Taxonomy" id="6319"/>
    <lineage>
        <taxon>Eukaryota</taxon>
        <taxon>Metazoa</taxon>
        <taxon>Ecdysozoa</taxon>
        <taxon>Nematoda</taxon>
        <taxon>Chromadorea</taxon>
        <taxon>Rhabditida</taxon>
        <taxon>Rhabditina</taxon>
        <taxon>Rhabditomorpha</taxon>
        <taxon>Strongyloidea</taxon>
        <taxon>Trichostrongylidae</taxon>
        <taxon>Trichostrongylus</taxon>
    </lineage>
</organism>
<dbReference type="GO" id="GO:0005525">
    <property type="term" value="F:GTP binding"/>
    <property type="evidence" value="ECO:0007669"/>
    <property type="project" value="InterPro"/>
</dbReference>
<feature type="compositionally biased region" description="Basic and acidic residues" evidence="1">
    <location>
        <begin position="157"/>
        <end position="185"/>
    </location>
</feature>
<dbReference type="GO" id="GO:0003924">
    <property type="term" value="F:GTPase activity"/>
    <property type="evidence" value="ECO:0007669"/>
    <property type="project" value="InterPro"/>
</dbReference>
<proteinExistence type="predicted"/>
<feature type="non-terminal residue" evidence="2">
    <location>
        <position position="1"/>
    </location>
</feature>
<feature type="region of interest" description="Disordered" evidence="1">
    <location>
        <begin position="146"/>
        <end position="199"/>
    </location>
</feature>
<sequence length="222" mass="24869">WYSKINLYFSHVPLFLVRTKCDLRKSFNPDLGERLKNSMHAVRYLECSAKQMNGVKYVFLETLAALKPKPEKEPEDPEFMSLTPLEGVAAVISRLGSSGPLLNQVMVNARECLTNPAAFPEVKQSIDSYLPFSIFGTTPAVTAKLEQKQLSPASPHTRSDHTAVQKSPDNSRPKADEQPTEDMKTAIEPPLEEPKPHDGQLPLIMFRHIPYLQIGQLISTDL</sequence>
<accession>A0AAN8F8H8</accession>
<dbReference type="PRINTS" id="PR00449">
    <property type="entry name" value="RASTRNSFRMNG"/>
</dbReference>
<name>A0AAN8F8H8_TRICO</name>
<keyword evidence="3" id="KW-1185">Reference proteome</keyword>
<reference evidence="2 3" key="1">
    <citation type="submission" date="2019-10" db="EMBL/GenBank/DDBJ databases">
        <title>Assembly and Annotation for the nematode Trichostrongylus colubriformis.</title>
        <authorList>
            <person name="Martin J."/>
        </authorList>
    </citation>
    <scope>NUCLEOTIDE SEQUENCE [LARGE SCALE GENOMIC DNA]</scope>
    <source>
        <strain evidence="2">G859</strain>
        <tissue evidence="2">Whole worm</tissue>
    </source>
</reference>
<dbReference type="InterPro" id="IPR001806">
    <property type="entry name" value="Small_GTPase"/>
</dbReference>
<dbReference type="Pfam" id="PF00071">
    <property type="entry name" value="Ras"/>
    <property type="match status" value="1"/>
</dbReference>
<evidence type="ECO:0000313" key="2">
    <source>
        <dbReference type="EMBL" id="KAK5971439.1"/>
    </source>
</evidence>